<feature type="signal peptide" evidence="2">
    <location>
        <begin position="1"/>
        <end position="22"/>
    </location>
</feature>
<name>A0A7R9AGP9_9CRUS</name>
<gene>
    <name evidence="3" type="ORF">DSTB1V02_LOCUS13354</name>
</gene>
<dbReference type="SUPFAM" id="SSF52266">
    <property type="entry name" value="SGNH hydrolase"/>
    <property type="match status" value="1"/>
</dbReference>
<feature type="compositionally biased region" description="Basic and acidic residues" evidence="1">
    <location>
        <begin position="275"/>
        <end position="290"/>
    </location>
</feature>
<evidence type="ECO:0000313" key="4">
    <source>
        <dbReference type="Proteomes" id="UP000677054"/>
    </source>
</evidence>
<dbReference type="Gene3D" id="3.40.50.1110">
    <property type="entry name" value="SGNH hydrolase"/>
    <property type="match status" value="1"/>
</dbReference>
<proteinExistence type="predicted"/>
<accession>A0A7R9AGP9</accession>
<dbReference type="AlphaFoldDB" id="A0A7R9AGP9"/>
<dbReference type="InterPro" id="IPR036514">
    <property type="entry name" value="SGNH_hydro_sf"/>
</dbReference>
<dbReference type="Proteomes" id="UP000677054">
    <property type="component" value="Unassembled WGS sequence"/>
</dbReference>
<keyword evidence="2" id="KW-0732">Signal</keyword>
<organism evidence="3">
    <name type="scientific">Darwinula stevensoni</name>
    <dbReference type="NCBI Taxonomy" id="69355"/>
    <lineage>
        <taxon>Eukaryota</taxon>
        <taxon>Metazoa</taxon>
        <taxon>Ecdysozoa</taxon>
        <taxon>Arthropoda</taxon>
        <taxon>Crustacea</taxon>
        <taxon>Oligostraca</taxon>
        <taxon>Ostracoda</taxon>
        <taxon>Podocopa</taxon>
        <taxon>Podocopida</taxon>
        <taxon>Darwinulocopina</taxon>
        <taxon>Darwinuloidea</taxon>
        <taxon>Darwinulidae</taxon>
        <taxon>Darwinula</taxon>
    </lineage>
</organism>
<feature type="chain" id="PRO_5036402867" description="SGNH hydrolase-type esterase domain-containing protein" evidence="2">
    <location>
        <begin position="23"/>
        <end position="290"/>
    </location>
</feature>
<keyword evidence="4" id="KW-1185">Reference proteome</keyword>
<sequence>MPVRDNLSFVPFLQFAISVATATCDGLGESGTASSPPSRVLCSLRSLMETQSPSSSRTTPILKKRQKTLVVVGDSIFRSIIPFLRVPTNTHVRKIADIRAAFPCFHPNNATSHLQVLRSLGGATLQDLTEVVKDLNADSTTIAVVIGTGTNDLSKTLRKLKPGDRRASPESRKERGRMLASAFDDADSKFELDLADLLHAAREKWKASVPLVFVPPLPRHDRRDLLRETKSLVIRARRVTQRVAKRFENVHFCSNSACIEEIDAEETGFQRRGTRSNEVESRSNEVERGR</sequence>
<feature type="region of interest" description="Disordered" evidence="1">
    <location>
        <begin position="269"/>
        <end position="290"/>
    </location>
</feature>
<evidence type="ECO:0000313" key="3">
    <source>
        <dbReference type="EMBL" id="CAD7253606.1"/>
    </source>
</evidence>
<dbReference type="EMBL" id="LR905706">
    <property type="protein sequence ID" value="CAD7253606.1"/>
    <property type="molecule type" value="Genomic_DNA"/>
</dbReference>
<reference evidence="3" key="1">
    <citation type="submission" date="2020-11" db="EMBL/GenBank/DDBJ databases">
        <authorList>
            <person name="Tran Van P."/>
        </authorList>
    </citation>
    <scope>NUCLEOTIDE SEQUENCE</scope>
</reference>
<dbReference type="EMBL" id="CAJPEV010006189">
    <property type="protein sequence ID" value="CAG0903931.1"/>
    <property type="molecule type" value="Genomic_DNA"/>
</dbReference>
<evidence type="ECO:0000256" key="1">
    <source>
        <dbReference type="SAM" id="MobiDB-lite"/>
    </source>
</evidence>
<protein>
    <recommendedName>
        <fullName evidence="5">SGNH hydrolase-type esterase domain-containing protein</fullName>
    </recommendedName>
</protein>
<evidence type="ECO:0008006" key="5">
    <source>
        <dbReference type="Google" id="ProtNLM"/>
    </source>
</evidence>
<evidence type="ECO:0000256" key="2">
    <source>
        <dbReference type="SAM" id="SignalP"/>
    </source>
</evidence>